<gene>
    <name evidence="1" type="ORF">FEM48_Zijuj09G0102900</name>
</gene>
<accession>A0A978USF2</accession>
<dbReference type="AlphaFoldDB" id="A0A978USF2"/>
<dbReference type="Proteomes" id="UP000813462">
    <property type="component" value="Unassembled WGS sequence"/>
</dbReference>
<protein>
    <submittedName>
        <fullName evidence="1">Uncharacterized protein</fullName>
    </submittedName>
</protein>
<reference evidence="1" key="1">
    <citation type="journal article" date="2021" name="Front. Plant Sci.">
        <title>Chromosome-Scale Genome Assembly for Chinese Sour Jujube and Insights Into Its Genome Evolution and Domestication Signature.</title>
        <authorList>
            <person name="Shen L.-Y."/>
            <person name="Luo H."/>
            <person name="Wang X.-L."/>
            <person name="Wang X.-M."/>
            <person name="Qiu X.-J."/>
            <person name="Liu H."/>
            <person name="Zhou S.-S."/>
            <person name="Jia K.-H."/>
            <person name="Nie S."/>
            <person name="Bao Y.-T."/>
            <person name="Zhang R.-G."/>
            <person name="Yun Q.-Z."/>
            <person name="Chai Y.-H."/>
            <person name="Lu J.-Y."/>
            <person name="Li Y."/>
            <person name="Zhao S.-W."/>
            <person name="Mao J.-F."/>
            <person name="Jia S.-G."/>
            <person name="Mao Y.-M."/>
        </authorList>
    </citation>
    <scope>NUCLEOTIDE SEQUENCE</scope>
    <source>
        <strain evidence="1">AT0</strain>
        <tissue evidence="1">Leaf</tissue>
    </source>
</reference>
<evidence type="ECO:0000313" key="1">
    <source>
        <dbReference type="EMBL" id="KAH7517802.1"/>
    </source>
</evidence>
<evidence type="ECO:0000313" key="2">
    <source>
        <dbReference type="Proteomes" id="UP000813462"/>
    </source>
</evidence>
<comment type="caution">
    <text evidence="1">The sequence shown here is derived from an EMBL/GenBank/DDBJ whole genome shotgun (WGS) entry which is preliminary data.</text>
</comment>
<dbReference type="EMBL" id="JAEACU010000009">
    <property type="protein sequence ID" value="KAH7517802.1"/>
    <property type="molecule type" value="Genomic_DNA"/>
</dbReference>
<organism evidence="1 2">
    <name type="scientific">Ziziphus jujuba var. spinosa</name>
    <dbReference type="NCBI Taxonomy" id="714518"/>
    <lineage>
        <taxon>Eukaryota</taxon>
        <taxon>Viridiplantae</taxon>
        <taxon>Streptophyta</taxon>
        <taxon>Embryophyta</taxon>
        <taxon>Tracheophyta</taxon>
        <taxon>Spermatophyta</taxon>
        <taxon>Magnoliopsida</taxon>
        <taxon>eudicotyledons</taxon>
        <taxon>Gunneridae</taxon>
        <taxon>Pentapetalae</taxon>
        <taxon>rosids</taxon>
        <taxon>fabids</taxon>
        <taxon>Rosales</taxon>
        <taxon>Rhamnaceae</taxon>
        <taxon>Paliureae</taxon>
        <taxon>Ziziphus</taxon>
    </lineage>
</organism>
<proteinExistence type="predicted"/>
<sequence length="64" mass="7158">MCRPRDHDGRDATHLRFSHPTFALVRDSSFSHPLKSQNLQSLSNAGATLLRVLSLCSLLLLLQD</sequence>
<name>A0A978USF2_ZIZJJ</name>